<proteinExistence type="predicted"/>
<dbReference type="EMBL" id="SRPY01000449">
    <property type="protein sequence ID" value="KAG5923469.1"/>
    <property type="molecule type" value="Genomic_DNA"/>
</dbReference>
<dbReference type="OrthoDB" id="4179406at2759"/>
<gene>
    <name evidence="2" type="ORF">E4U42_004946</name>
</gene>
<protein>
    <submittedName>
        <fullName evidence="2">Uncharacterized protein</fullName>
    </submittedName>
</protein>
<accession>A0A8K0NHQ4</accession>
<comment type="caution">
    <text evidence="2">The sequence shown here is derived from an EMBL/GenBank/DDBJ whole genome shotgun (WGS) entry which is preliminary data.</text>
</comment>
<evidence type="ECO:0000313" key="2">
    <source>
        <dbReference type="EMBL" id="KAG5923469.1"/>
    </source>
</evidence>
<sequence>MSSARRSSRRLRRLNEEASSQSQADLDGSMPVGEGSWRMVEGEHDSFDASILAASVDDEAGDALVPVSGGRTSAQGVMAASRDSIRDFVEHQDDEQVILRELFQPSVVSSASPGRQADYRTPDPQFRMPLMDMDGSRRLGSGSRAVGALGL</sequence>
<feature type="non-terminal residue" evidence="2">
    <location>
        <position position="151"/>
    </location>
</feature>
<dbReference type="AlphaFoldDB" id="A0A8K0NHQ4"/>
<keyword evidence="3" id="KW-1185">Reference proteome</keyword>
<reference evidence="2" key="1">
    <citation type="journal article" date="2020" name="bioRxiv">
        <title>Whole genome comparisons of ergot fungi reveals the divergence and evolution of species within the genus Claviceps are the result of varying mechanisms driving genome evolution and host range expansion.</title>
        <authorList>
            <person name="Wyka S.A."/>
            <person name="Mondo S.J."/>
            <person name="Liu M."/>
            <person name="Dettman J."/>
            <person name="Nalam V."/>
            <person name="Broders K.D."/>
        </authorList>
    </citation>
    <scope>NUCLEOTIDE SEQUENCE</scope>
    <source>
        <strain evidence="2">CCC 489</strain>
    </source>
</reference>
<name>A0A8K0NHQ4_9HYPO</name>
<feature type="region of interest" description="Disordered" evidence="1">
    <location>
        <begin position="1"/>
        <end position="36"/>
    </location>
</feature>
<evidence type="ECO:0000256" key="1">
    <source>
        <dbReference type="SAM" id="MobiDB-lite"/>
    </source>
</evidence>
<feature type="compositionally biased region" description="Basic residues" evidence="1">
    <location>
        <begin position="1"/>
        <end position="12"/>
    </location>
</feature>
<dbReference type="Proteomes" id="UP000811619">
    <property type="component" value="Unassembled WGS sequence"/>
</dbReference>
<organism evidence="2 3">
    <name type="scientific">Claviceps africana</name>
    <dbReference type="NCBI Taxonomy" id="83212"/>
    <lineage>
        <taxon>Eukaryota</taxon>
        <taxon>Fungi</taxon>
        <taxon>Dikarya</taxon>
        <taxon>Ascomycota</taxon>
        <taxon>Pezizomycotina</taxon>
        <taxon>Sordariomycetes</taxon>
        <taxon>Hypocreomycetidae</taxon>
        <taxon>Hypocreales</taxon>
        <taxon>Clavicipitaceae</taxon>
        <taxon>Claviceps</taxon>
    </lineage>
</organism>
<evidence type="ECO:0000313" key="3">
    <source>
        <dbReference type="Proteomes" id="UP000811619"/>
    </source>
</evidence>